<keyword evidence="1" id="KW-0472">Membrane</keyword>
<organism evidence="2 3">
    <name type="scientific">Ruoffia tabacinasalis</name>
    <dbReference type="NCBI Taxonomy" id="87458"/>
    <lineage>
        <taxon>Bacteria</taxon>
        <taxon>Bacillati</taxon>
        <taxon>Bacillota</taxon>
        <taxon>Bacilli</taxon>
        <taxon>Lactobacillales</taxon>
        <taxon>Aerococcaceae</taxon>
        <taxon>Ruoffia</taxon>
    </lineage>
</organism>
<protein>
    <submittedName>
        <fullName evidence="2">Uncharacterized protein</fullName>
    </submittedName>
</protein>
<evidence type="ECO:0000256" key="1">
    <source>
        <dbReference type="SAM" id="Phobius"/>
    </source>
</evidence>
<reference evidence="2 3" key="1">
    <citation type="submission" date="2019-05" db="EMBL/GenBank/DDBJ databases">
        <title>The metagenome of a microbial culture collection derived from dairy environment covers the genomic content of the human microbiome.</title>
        <authorList>
            <person name="Roder T."/>
            <person name="Wuthrich D."/>
            <person name="Sattari Z."/>
            <person name="Von Ah U."/>
            <person name="Bar C."/>
            <person name="Ronchi F."/>
            <person name="Macpherson A.J."/>
            <person name="Ganal-Vonarburg S.C."/>
            <person name="Bruggmann R."/>
            <person name="Vergeres G."/>
        </authorList>
    </citation>
    <scope>NUCLEOTIDE SEQUENCE [LARGE SCALE GENOMIC DNA]</scope>
    <source>
        <strain evidence="2 3">FAM 24227</strain>
    </source>
</reference>
<gene>
    <name evidence="2" type="ORF">FEZ33_10895</name>
</gene>
<sequence>MNKEEILTKSRKENELSDERGQRLKLQGADFSIGVLIFSWIVISHFTPLDLEGRLAIALLSQFTCLSNFAYQLIRNKTKTTIFFTLTFSCTSLLFLYQFLSHLNIISF</sequence>
<proteinExistence type="predicted"/>
<dbReference type="AlphaFoldDB" id="A0A5R9DUR9"/>
<dbReference type="Pfam" id="PF20040">
    <property type="entry name" value="DUF6442"/>
    <property type="match status" value="1"/>
</dbReference>
<dbReference type="EMBL" id="VBSP01000057">
    <property type="protein sequence ID" value="TLQ39504.1"/>
    <property type="molecule type" value="Genomic_DNA"/>
</dbReference>
<dbReference type="RefSeq" id="WP_138405409.1">
    <property type="nucleotide sequence ID" value="NZ_JBQKLU010000004.1"/>
</dbReference>
<dbReference type="Proteomes" id="UP000306420">
    <property type="component" value="Unassembled WGS sequence"/>
</dbReference>
<dbReference type="OrthoDB" id="2087207at2"/>
<keyword evidence="1" id="KW-1133">Transmembrane helix</keyword>
<accession>A0A5R9DUR9</accession>
<comment type="caution">
    <text evidence="2">The sequence shown here is derived from an EMBL/GenBank/DDBJ whole genome shotgun (WGS) entry which is preliminary data.</text>
</comment>
<feature type="transmembrane region" description="Helical" evidence="1">
    <location>
        <begin position="81"/>
        <end position="100"/>
    </location>
</feature>
<dbReference type="InterPro" id="IPR045620">
    <property type="entry name" value="DUF6442"/>
</dbReference>
<keyword evidence="1" id="KW-0812">Transmembrane</keyword>
<evidence type="ECO:0000313" key="2">
    <source>
        <dbReference type="EMBL" id="TLQ39504.1"/>
    </source>
</evidence>
<evidence type="ECO:0000313" key="3">
    <source>
        <dbReference type="Proteomes" id="UP000306420"/>
    </source>
</evidence>
<name>A0A5R9DUR9_9LACT</name>